<dbReference type="CDD" id="cd03671">
    <property type="entry name" value="NUDIX_Ap4A_hydrolase_plant_like"/>
    <property type="match status" value="1"/>
</dbReference>
<keyword evidence="2 3" id="KW-0378">Hydrolase</keyword>
<accession>A0A4V2R3M7</accession>
<name>A0A4V2R3M7_9RHOB</name>
<evidence type="ECO:0000256" key="3">
    <source>
        <dbReference type="HAMAP-Rule" id="MF_00298"/>
    </source>
</evidence>
<feature type="short sequence motif" description="Nudix box" evidence="3">
    <location>
        <begin position="52"/>
        <end position="73"/>
    </location>
</feature>
<dbReference type="GO" id="GO:0019693">
    <property type="term" value="P:ribose phosphate metabolic process"/>
    <property type="evidence" value="ECO:0007669"/>
    <property type="project" value="TreeGrafter"/>
</dbReference>
<dbReference type="InterPro" id="IPR015797">
    <property type="entry name" value="NUDIX_hydrolase-like_dom_sf"/>
</dbReference>
<evidence type="ECO:0000259" key="4">
    <source>
        <dbReference type="PROSITE" id="PS51462"/>
    </source>
</evidence>
<dbReference type="HAMAP" id="MF_00298">
    <property type="entry name" value="Nudix_RppH"/>
    <property type="match status" value="1"/>
</dbReference>
<dbReference type="EMBL" id="SLVM01000028">
    <property type="protein sequence ID" value="TCM77809.1"/>
    <property type="molecule type" value="Genomic_DNA"/>
</dbReference>
<dbReference type="InterPro" id="IPR000086">
    <property type="entry name" value="NUDIX_hydrolase_dom"/>
</dbReference>
<comment type="caution">
    <text evidence="5">The sequence shown here is derived from an EMBL/GenBank/DDBJ whole genome shotgun (WGS) entry which is preliminary data.</text>
</comment>
<dbReference type="AlphaFoldDB" id="A0A4V2R3M7"/>
<dbReference type="GO" id="GO:0008893">
    <property type="term" value="F:guanosine-3',5'-bis(diphosphate) 3'-diphosphatase activity"/>
    <property type="evidence" value="ECO:0007669"/>
    <property type="project" value="TreeGrafter"/>
</dbReference>
<dbReference type="GO" id="GO:0034432">
    <property type="term" value="F:bis(5'-adenosyl)-pentaphosphatase activity"/>
    <property type="evidence" value="ECO:0007669"/>
    <property type="project" value="TreeGrafter"/>
</dbReference>
<dbReference type="PROSITE" id="PS00893">
    <property type="entry name" value="NUDIX_BOX"/>
    <property type="match status" value="1"/>
</dbReference>
<dbReference type="SUPFAM" id="SSF55811">
    <property type="entry name" value="Nudix"/>
    <property type="match status" value="1"/>
</dbReference>
<protein>
    <recommendedName>
        <fullName evidence="3">RNA pyrophosphohydrolase</fullName>
        <ecNumber evidence="3">3.6.1.-</ecNumber>
    </recommendedName>
    <alternativeName>
        <fullName evidence="3">(Di)nucleoside polyphosphate hydrolase</fullName>
    </alternativeName>
</protein>
<dbReference type="Pfam" id="PF00293">
    <property type="entry name" value="NUDIX"/>
    <property type="match status" value="1"/>
</dbReference>
<dbReference type="InterPro" id="IPR022927">
    <property type="entry name" value="RppH"/>
</dbReference>
<reference evidence="5 6" key="1">
    <citation type="submission" date="2019-03" db="EMBL/GenBank/DDBJ databases">
        <title>Genomic Encyclopedia of Type Strains, Phase IV (KMG-IV): sequencing the most valuable type-strain genomes for metagenomic binning, comparative biology and taxonomic classification.</title>
        <authorList>
            <person name="Goeker M."/>
        </authorList>
    </citation>
    <scope>NUCLEOTIDE SEQUENCE [LARGE SCALE GENOMIC DNA]</scope>
    <source>
        <strain evidence="5 6">DSM 21153</strain>
    </source>
</reference>
<dbReference type="InterPro" id="IPR020084">
    <property type="entry name" value="NUDIX_hydrolase_CS"/>
</dbReference>
<organism evidence="5 6">
    <name type="scientific">Rhodovulum steppense</name>
    <dbReference type="NCBI Taxonomy" id="540251"/>
    <lineage>
        <taxon>Bacteria</taxon>
        <taxon>Pseudomonadati</taxon>
        <taxon>Pseudomonadota</taxon>
        <taxon>Alphaproteobacteria</taxon>
        <taxon>Rhodobacterales</taxon>
        <taxon>Paracoccaceae</taxon>
        <taxon>Rhodovulum</taxon>
    </lineage>
</organism>
<evidence type="ECO:0000313" key="5">
    <source>
        <dbReference type="EMBL" id="TCM77809.1"/>
    </source>
</evidence>
<comment type="cofactor">
    <cofactor evidence="1">
        <name>Mg(2+)</name>
        <dbReference type="ChEBI" id="CHEBI:18420"/>
    </cofactor>
</comment>
<keyword evidence="6" id="KW-1185">Reference proteome</keyword>
<evidence type="ECO:0000313" key="6">
    <source>
        <dbReference type="Proteomes" id="UP000295277"/>
    </source>
</evidence>
<dbReference type="NCBIfam" id="NF001938">
    <property type="entry name" value="PRK00714.1-5"/>
    <property type="match status" value="1"/>
</dbReference>
<feature type="domain" description="Nudix hydrolase" evidence="4">
    <location>
        <begin position="18"/>
        <end position="162"/>
    </location>
</feature>
<comment type="similarity">
    <text evidence="3">Belongs to the Nudix hydrolase family. RppH subfamily.</text>
</comment>
<evidence type="ECO:0000256" key="2">
    <source>
        <dbReference type="ARBA" id="ARBA00022801"/>
    </source>
</evidence>
<dbReference type="PROSITE" id="PS51462">
    <property type="entry name" value="NUDIX"/>
    <property type="match status" value="1"/>
</dbReference>
<dbReference type="EC" id="3.6.1.-" evidence="3"/>
<gene>
    <name evidence="3" type="primary">rppH</name>
    <name evidence="3" type="synonym">nudH</name>
    <name evidence="5" type="ORF">EV216_12818</name>
</gene>
<comment type="cofactor">
    <cofactor evidence="3">
        <name>a divalent metal cation</name>
        <dbReference type="ChEBI" id="CHEBI:60240"/>
    </cofactor>
</comment>
<dbReference type="Proteomes" id="UP000295277">
    <property type="component" value="Unassembled WGS sequence"/>
</dbReference>
<evidence type="ECO:0000256" key="1">
    <source>
        <dbReference type="ARBA" id="ARBA00001946"/>
    </source>
</evidence>
<dbReference type="Gene3D" id="3.90.79.10">
    <property type="entry name" value="Nucleoside Triphosphate Pyrophosphohydrolase"/>
    <property type="match status" value="1"/>
</dbReference>
<dbReference type="PANTHER" id="PTHR11839">
    <property type="entry name" value="UDP/ADP-SUGAR PYROPHOSPHATASE"/>
    <property type="match status" value="1"/>
</dbReference>
<dbReference type="PANTHER" id="PTHR11839:SF22">
    <property type="entry name" value="NUDIX HYDROLASE 26, CHLOROPLASTIC"/>
    <property type="match status" value="1"/>
</dbReference>
<sequence>MRRPAMPMLSPEEIEKLPYRPCVGVMLVNAEGRVFVGQRKDWPEPAWQMPQGGIDADEDPLAAALRELFEETGVTPDLVEVIDHTADWVQYDLPPELMGKIWKGRYRGQRQLWFLMRFLGTDDQIDIATEHPEFSEWAWLDPAQLAASIVPFKRAVYERVVAELSGRIG</sequence>
<dbReference type="GO" id="GO:0006753">
    <property type="term" value="P:nucleoside phosphate metabolic process"/>
    <property type="evidence" value="ECO:0007669"/>
    <property type="project" value="TreeGrafter"/>
</dbReference>
<proteinExistence type="inferred from homology"/>
<comment type="function">
    <text evidence="3">Accelerates the degradation of transcripts by removing pyrophosphate from the 5'-end of triphosphorylated RNA, leading to a more labile monophosphorylated state that can stimulate subsequent ribonuclease cleavage.</text>
</comment>